<dbReference type="SUPFAM" id="SSF82153">
    <property type="entry name" value="FAS1 domain"/>
    <property type="match status" value="1"/>
</dbReference>
<evidence type="ECO:0000256" key="1">
    <source>
        <dbReference type="ARBA" id="ARBA00022729"/>
    </source>
</evidence>
<proteinExistence type="predicted"/>
<dbReference type="GO" id="GO:0031012">
    <property type="term" value="C:extracellular matrix"/>
    <property type="evidence" value="ECO:0007669"/>
    <property type="project" value="TreeGrafter"/>
</dbReference>
<protein>
    <submittedName>
        <fullName evidence="4">Fasciclin domain-containing protein</fullName>
    </submittedName>
</protein>
<feature type="chain" id="PRO_5038402250" evidence="2">
    <location>
        <begin position="24"/>
        <end position="220"/>
    </location>
</feature>
<dbReference type="PROSITE" id="PS51257">
    <property type="entry name" value="PROKAR_LIPOPROTEIN"/>
    <property type="match status" value="1"/>
</dbReference>
<reference evidence="4 5" key="1">
    <citation type="submission" date="2020-01" db="EMBL/GenBank/DDBJ databases">
        <title>Investigation of new actinobacteria for the biodesulphurisation of diesel fuel.</title>
        <authorList>
            <person name="Athi Narayanan S.M."/>
        </authorList>
    </citation>
    <scope>NUCLEOTIDE SEQUENCE [LARGE SCALE GENOMIC DNA]</scope>
    <source>
        <strain evidence="4 5">213E</strain>
    </source>
</reference>
<dbReference type="GO" id="GO:0005615">
    <property type="term" value="C:extracellular space"/>
    <property type="evidence" value="ECO:0007669"/>
    <property type="project" value="TreeGrafter"/>
</dbReference>
<dbReference type="Proteomes" id="UP000466307">
    <property type="component" value="Unassembled WGS sequence"/>
</dbReference>
<evidence type="ECO:0000256" key="2">
    <source>
        <dbReference type="SAM" id="SignalP"/>
    </source>
</evidence>
<dbReference type="Pfam" id="PF02469">
    <property type="entry name" value="Fasciclin"/>
    <property type="match status" value="1"/>
</dbReference>
<dbReference type="InterPro" id="IPR036378">
    <property type="entry name" value="FAS1_dom_sf"/>
</dbReference>
<dbReference type="Gene3D" id="2.30.180.10">
    <property type="entry name" value="FAS1 domain"/>
    <property type="match status" value="1"/>
</dbReference>
<dbReference type="RefSeq" id="WP_053777025.1">
    <property type="nucleotide sequence ID" value="NZ_JAADZU010000047.1"/>
</dbReference>
<name>A0A7K3LRB2_9ACTN</name>
<dbReference type="GO" id="GO:0030198">
    <property type="term" value="P:extracellular matrix organization"/>
    <property type="evidence" value="ECO:0007669"/>
    <property type="project" value="TreeGrafter"/>
</dbReference>
<dbReference type="GO" id="GO:0007155">
    <property type="term" value="P:cell adhesion"/>
    <property type="evidence" value="ECO:0007669"/>
    <property type="project" value="TreeGrafter"/>
</dbReference>
<evidence type="ECO:0000313" key="4">
    <source>
        <dbReference type="EMBL" id="NDK90802.1"/>
    </source>
</evidence>
<evidence type="ECO:0000259" key="3">
    <source>
        <dbReference type="PROSITE" id="PS50213"/>
    </source>
</evidence>
<dbReference type="InterPro" id="IPR050904">
    <property type="entry name" value="Adhesion/Biosynth-related"/>
</dbReference>
<dbReference type="PANTHER" id="PTHR10900">
    <property type="entry name" value="PERIOSTIN-RELATED"/>
    <property type="match status" value="1"/>
</dbReference>
<accession>A0A7K3LRB2</accession>
<organism evidence="4 5">
    <name type="scientific">Gordonia desulfuricans</name>
    <dbReference type="NCBI Taxonomy" id="89051"/>
    <lineage>
        <taxon>Bacteria</taxon>
        <taxon>Bacillati</taxon>
        <taxon>Actinomycetota</taxon>
        <taxon>Actinomycetes</taxon>
        <taxon>Mycobacteriales</taxon>
        <taxon>Gordoniaceae</taxon>
        <taxon>Gordonia</taxon>
    </lineage>
</organism>
<dbReference type="PANTHER" id="PTHR10900:SF77">
    <property type="entry name" value="FI19380P1"/>
    <property type="match status" value="1"/>
</dbReference>
<dbReference type="FunFam" id="2.30.180.10:FF:000019">
    <property type="entry name" value="Cell surface lipoprotein"/>
    <property type="match status" value="1"/>
</dbReference>
<sequence>MANRTRKSLALSVIAAGAVIGLAACSSEDTTTSAESTSMASEMTSTSSMATSTIPSATELVGPGCAAYAQQVPTGPGSVAELRDQPVATAAGNVPVLTSLSAALSGQLNPNVNLVSTLNGGQFTVLAPVDEAFAKVDAATMEKLKTDSDLLTSVLTYHVIPGQIAPADIAGDQTTVEGAKVTVTGSGDSLKFNDAGLVCGGIKTQNATVYLIDGVLLPPQ</sequence>
<gene>
    <name evidence="4" type="ORF">GYA93_14600</name>
</gene>
<comment type="caution">
    <text evidence="4">The sequence shown here is derived from an EMBL/GenBank/DDBJ whole genome shotgun (WGS) entry which is preliminary data.</text>
</comment>
<dbReference type="AlphaFoldDB" id="A0A7K3LRB2"/>
<dbReference type="SMART" id="SM00554">
    <property type="entry name" value="FAS1"/>
    <property type="match status" value="1"/>
</dbReference>
<feature type="domain" description="FAS1" evidence="3">
    <location>
        <begin position="84"/>
        <end position="216"/>
    </location>
</feature>
<dbReference type="GO" id="GO:0050839">
    <property type="term" value="F:cell adhesion molecule binding"/>
    <property type="evidence" value="ECO:0007669"/>
    <property type="project" value="TreeGrafter"/>
</dbReference>
<dbReference type="EMBL" id="JAADZU010000047">
    <property type="protein sequence ID" value="NDK90802.1"/>
    <property type="molecule type" value="Genomic_DNA"/>
</dbReference>
<keyword evidence="1 2" id="KW-0732">Signal</keyword>
<keyword evidence="5" id="KW-1185">Reference proteome</keyword>
<dbReference type="PROSITE" id="PS50213">
    <property type="entry name" value="FAS1"/>
    <property type="match status" value="1"/>
</dbReference>
<feature type="signal peptide" evidence="2">
    <location>
        <begin position="1"/>
        <end position="23"/>
    </location>
</feature>
<evidence type="ECO:0000313" key="5">
    <source>
        <dbReference type="Proteomes" id="UP000466307"/>
    </source>
</evidence>
<dbReference type="InterPro" id="IPR000782">
    <property type="entry name" value="FAS1_domain"/>
</dbReference>